<dbReference type="STRING" id="582667.SAMN05192568_100387"/>
<dbReference type="EMBL" id="FOTK01000003">
    <property type="protein sequence ID" value="SFL30832.1"/>
    <property type="molecule type" value="Genomic_DNA"/>
</dbReference>
<dbReference type="PANTHER" id="PTHR43709">
    <property type="entry name" value="ACONITATE ISOMERASE-RELATED"/>
    <property type="match status" value="1"/>
</dbReference>
<reference evidence="4" key="1">
    <citation type="submission" date="2016-10" db="EMBL/GenBank/DDBJ databases">
        <authorList>
            <person name="Varghese N."/>
            <person name="Submissions S."/>
        </authorList>
    </citation>
    <scope>NUCLEOTIDE SEQUENCE [LARGE SCALE GENOMIC DNA]</scope>
    <source>
        <strain evidence="4">BL36</strain>
    </source>
</reference>
<keyword evidence="2" id="KW-0413">Isomerase</keyword>
<dbReference type="PANTHER" id="PTHR43709:SF2">
    <property type="entry name" value="DUF453 DOMAIN PROTEIN (AFU_ORTHOLOGUE AFUA_6G00360)"/>
    <property type="match status" value="1"/>
</dbReference>
<accession>A0A1I4GLA4</accession>
<dbReference type="AlphaFoldDB" id="A0A1I4GLA4"/>
<protein>
    <recommendedName>
        <fullName evidence="5">PrpF family protein</fullName>
    </recommendedName>
</protein>
<dbReference type="GO" id="GO:0016853">
    <property type="term" value="F:isomerase activity"/>
    <property type="evidence" value="ECO:0007669"/>
    <property type="project" value="UniProtKB-KW"/>
</dbReference>
<proteinExistence type="inferred from homology"/>
<evidence type="ECO:0008006" key="5">
    <source>
        <dbReference type="Google" id="ProtNLM"/>
    </source>
</evidence>
<dbReference type="Pfam" id="PF04303">
    <property type="entry name" value="PrpF"/>
    <property type="match status" value="1"/>
</dbReference>
<evidence type="ECO:0000256" key="2">
    <source>
        <dbReference type="ARBA" id="ARBA00023235"/>
    </source>
</evidence>
<dbReference type="SUPFAM" id="SSF54506">
    <property type="entry name" value="Diaminopimelate epimerase-like"/>
    <property type="match status" value="2"/>
</dbReference>
<dbReference type="Gene3D" id="3.10.310.10">
    <property type="entry name" value="Diaminopimelate Epimerase, Chain A, domain 1"/>
    <property type="match status" value="2"/>
</dbReference>
<evidence type="ECO:0000313" key="3">
    <source>
        <dbReference type="EMBL" id="SFL30832.1"/>
    </source>
</evidence>
<dbReference type="Proteomes" id="UP000199048">
    <property type="component" value="Unassembled WGS sequence"/>
</dbReference>
<gene>
    <name evidence="3" type="ORF">SAMN05192568_100387</name>
</gene>
<dbReference type="InterPro" id="IPR007400">
    <property type="entry name" value="PrpF-like"/>
</dbReference>
<evidence type="ECO:0000256" key="1">
    <source>
        <dbReference type="ARBA" id="ARBA00007673"/>
    </source>
</evidence>
<organism evidence="3 4">
    <name type="scientific">Methylobacterium pseudosasicola</name>
    <dbReference type="NCBI Taxonomy" id="582667"/>
    <lineage>
        <taxon>Bacteria</taxon>
        <taxon>Pseudomonadati</taxon>
        <taxon>Pseudomonadota</taxon>
        <taxon>Alphaproteobacteria</taxon>
        <taxon>Hyphomicrobiales</taxon>
        <taxon>Methylobacteriaceae</taxon>
        <taxon>Methylobacterium</taxon>
    </lineage>
</organism>
<name>A0A1I4GLA4_9HYPH</name>
<keyword evidence="4" id="KW-1185">Reference proteome</keyword>
<sequence length="387" mass="39717">MTGLPSPGTLRAVFMRGGTSKALMLRRQDVPGDIAAWESAFLSAMDSPDPFGRQLNGMGGGVSSVSKICIVEPSTRPDADIDYTFVQVVVREGRIDLSGNCGNMLSAVGPFAVDEGLVEVADGPVCLRIFNTNTRKQIVAGFEVRGGRAVYGGDLAIPGVTGTGAPIRLDFVDPGGATTGKLLPTGAVRQILDVPGLGPIEASLVDAANACVFIRAADLGLTGTELPAALEAMPGLLDWLARIRVAASVAMGIGPDPDAAARIVHVPFVGLVAPPQDSSSLSGAAIRAGDVDLTARMISNGVPHQALPLTATLCLAVAARIEGSLVHEAARATGDAALRVGMPSGILTADAAVARDGAGWRAERGSFFRTARPLMRGAVYYDAVTPG</sequence>
<comment type="similarity">
    <text evidence="1">Belongs to the PrpF family.</text>
</comment>
<evidence type="ECO:0000313" key="4">
    <source>
        <dbReference type="Proteomes" id="UP000199048"/>
    </source>
</evidence>